<dbReference type="OrthoDB" id="1854899at2759"/>
<comment type="subunit">
    <text evidence="4">Component of the Mediator complex.</text>
</comment>
<keyword evidence="4" id="KW-0805">Transcription regulation</keyword>
<dbReference type="EMBL" id="MU004186">
    <property type="protein sequence ID" value="KAF2498009.1"/>
    <property type="molecule type" value="Genomic_DNA"/>
</dbReference>
<protein>
    <recommendedName>
        <fullName evidence="4">Mediator of RNA polymerase II transcription subunit 20</fullName>
    </recommendedName>
    <alternativeName>
        <fullName evidence="4">Mediator complex subunit 20</fullName>
    </alternativeName>
</protein>
<evidence type="ECO:0000256" key="4">
    <source>
        <dbReference type="RuleBase" id="RU364152"/>
    </source>
</evidence>
<evidence type="ECO:0000313" key="5">
    <source>
        <dbReference type="EMBL" id="KAF2498009.1"/>
    </source>
</evidence>
<comment type="function">
    <text evidence="4">Component of the Mediator complex, a coactivator involved in the regulated transcription of nearly all RNA polymerase II-dependent genes. Mediator functions as a bridge to convey information from gene-specific regulatory proteins to the basal RNA polymerase II transcription machinery. Mediator is recruited to promoters by direct interactions with regulatory proteins and serves as a scaffold for the assembly of a functional preinitiation complex with RNA polymerase II and the general transcription factors.</text>
</comment>
<keyword evidence="4" id="KW-0804">Transcription</keyword>
<dbReference type="Pfam" id="PF08612">
    <property type="entry name" value="Med20"/>
    <property type="match status" value="1"/>
</dbReference>
<comment type="similarity">
    <text evidence="2 4">Belongs to the Mediator complex subunit 20 family.</text>
</comment>
<comment type="subcellular location">
    <subcellularLocation>
        <location evidence="1 4">Nucleus</location>
    </subcellularLocation>
</comment>
<sequence length="252" mass="26936">MNVSGLYFVAEQPSSSSASGSSAFQNIVSAIQLNFIATPLPNWHLAHHLSLSTPATSGDTNPPAYHHALSLTYHPGKTFLHIHPQPVPGVPTKPGPDNVVVAIPATQAESFNNLLATKLSALWTPKHSLNIRDGHAYRIGEMVIRVGEVRAAKGVGGNPPALHGVVVCIESRVGDANTSDDDYAPAVPSKADVSEGVMAVHEMIRGLWNDLEVPVGRKEGVKMALGQYEGLGEEHAAEAEVRMWCQILRLRA</sequence>
<evidence type="ECO:0000256" key="2">
    <source>
        <dbReference type="ARBA" id="ARBA00010743"/>
    </source>
</evidence>
<gene>
    <name evidence="4" type="primary">MED20</name>
    <name evidence="5" type="ORF">BU16DRAFT_525578</name>
</gene>
<dbReference type="AlphaFoldDB" id="A0A6A6R0H9"/>
<dbReference type="GO" id="GO:0003712">
    <property type="term" value="F:transcription coregulator activity"/>
    <property type="evidence" value="ECO:0007669"/>
    <property type="project" value="InterPro"/>
</dbReference>
<evidence type="ECO:0000256" key="1">
    <source>
        <dbReference type="ARBA" id="ARBA00004123"/>
    </source>
</evidence>
<proteinExistence type="inferred from homology"/>
<keyword evidence="4" id="KW-0010">Activator</keyword>
<dbReference type="InterPro" id="IPR013921">
    <property type="entry name" value="Mediator_Med20"/>
</dbReference>
<evidence type="ECO:0000313" key="6">
    <source>
        <dbReference type="Proteomes" id="UP000799750"/>
    </source>
</evidence>
<name>A0A6A6R0H9_9PEZI</name>
<dbReference type="GO" id="GO:0006357">
    <property type="term" value="P:regulation of transcription by RNA polymerase II"/>
    <property type="evidence" value="ECO:0007669"/>
    <property type="project" value="InterPro"/>
</dbReference>
<keyword evidence="6" id="KW-1185">Reference proteome</keyword>
<reference evidence="5" key="1">
    <citation type="journal article" date="2020" name="Stud. Mycol.">
        <title>101 Dothideomycetes genomes: a test case for predicting lifestyles and emergence of pathogens.</title>
        <authorList>
            <person name="Haridas S."/>
            <person name="Albert R."/>
            <person name="Binder M."/>
            <person name="Bloem J."/>
            <person name="Labutti K."/>
            <person name="Salamov A."/>
            <person name="Andreopoulos B."/>
            <person name="Baker S."/>
            <person name="Barry K."/>
            <person name="Bills G."/>
            <person name="Bluhm B."/>
            <person name="Cannon C."/>
            <person name="Castanera R."/>
            <person name="Culley D."/>
            <person name="Daum C."/>
            <person name="Ezra D."/>
            <person name="Gonzalez J."/>
            <person name="Henrissat B."/>
            <person name="Kuo A."/>
            <person name="Liang C."/>
            <person name="Lipzen A."/>
            <person name="Lutzoni F."/>
            <person name="Magnuson J."/>
            <person name="Mondo S."/>
            <person name="Nolan M."/>
            <person name="Ohm R."/>
            <person name="Pangilinan J."/>
            <person name="Park H.-J."/>
            <person name="Ramirez L."/>
            <person name="Alfaro M."/>
            <person name="Sun H."/>
            <person name="Tritt A."/>
            <person name="Yoshinaga Y."/>
            <person name="Zwiers L.-H."/>
            <person name="Turgeon B."/>
            <person name="Goodwin S."/>
            <person name="Spatafora J."/>
            <person name="Crous P."/>
            <person name="Grigoriev I."/>
        </authorList>
    </citation>
    <scope>NUCLEOTIDE SEQUENCE</scope>
    <source>
        <strain evidence="5">CBS 269.34</strain>
    </source>
</reference>
<evidence type="ECO:0000256" key="3">
    <source>
        <dbReference type="ARBA" id="ARBA00023242"/>
    </source>
</evidence>
<keyword evidence="3 4" id="KW-0539">Nucleus</keyword>
<organism evidence="5 6">
    <name type="scientific">Lophium mytilinum</name>
    <dbReference type="NCBI Taxonomy" id="390894"/>
    <lineage>
        <taxon>Eukaryota</taxon>
        <taxon>Fungi</taxon>
        <taxon>Dikarya</taxon>
        <taxon>Ascomycota</taxon>
        <taxon>Pezizomycotina</taxon>
        <taxon>Dothideomycetes</taxon>
        <taxon>Pleosporomycetidae</taxon>
        <taxon>Mytilinidiales</taxon>
        <taxon>Mytilinidiaceae</taxon>
        <taxon>Lophium</taxon>
    </lineage>
</organism>
<dbReference type="Proteomes" id="UP000799750">
    <property type="component" value="Unassembled WGS sequence"/>
</dbReference>
<dbReference type="GO" id="GO:0016592">
    <property type="term" value="C:mediator complex"/>
    <property type="evidence" value="ECO:0007669"/>
    <property type="project" value="InterPro"/>
</dbReference>
<accession>A0A6A6R0H9</accession>